<dbReference type="GeneID" id="39978913"/>
<dbReference type="PANTHER" id="PTHR10219:SF25">
    <property type="entry name" value="PLECKSTRIN HOMOLOGY DOMAIN-CONTAINING FAMILY A MEMBER 8"/>
    <property type="match status" value="1"/>
</dbReference>
<dbReference type="AlphaFoldDB" id="A0A1J4MMZ2"/>
<dbReference type="InterPro" id="IPR036497">
    <property type="entry name" value="GLTP_sf"/>
</dbReference>
<organism evidence="3 4">
    <name type="scientific">Cryptosporidium ubiquitum</name>
    <dbReference type="NCBI Taxonomy" id="857276"/>
    <lineage>
        <taxon>Eukaryota</taxon>
        <taxon>Sar</taxon>
        <taxon>Alveolata</taxon>
        <taxon>Apicomplexa</taxon>
        <taxon>Conoidasida</taxon>
        <taxon>Coccidia</taxon>
        <taxon>Eucoccidiorida</taxon>
        <taxon>Eimeriorina</taxon>
        <taxon>Cryptosporidiidae</taxon>
        <taxon>Cryptosporidium</taxon>
    </lineage>
</organism>
<dbReference type="SUPFAM" id="SSF110004">
    <property type="entry name" value="Glycolipid transfer protein, GLTP"/>
    <property type="match status" value="1"/>
</dbReference>
<reference evidence="3 4" key="1">
    <citation type="submission" date="2016-10" db="EMBL/GenBank/DDBJ databases">
        <title>Reductive evolution of mitochondrial metabolism and differential evolution of invasion-related proteins in Cryptosporidium.</title>
        <authorList>
            <person name="Liu S."/>
            <person name="Roellig D.M."/>
            <person name="Guo Y."/>
            <person name="Li N."/>
            <person name="Frace M.A."/>
            <person name="Tang K."/>
            <person name="Zhang L."/>
            <person name="Feng Y."/>
            <person name="Xiao L."/>
        </authorList>
    </citation>
    <scope>NUCLEOTIDE SEQUENCE [LARGE SCALE GENOMIC DNA]</scope>
    <source>
        <strain evidence="3">39726</strain>
    </source>
</reference>
<feature type="domain" description="Glycolipid transfer protein" evidence="2">
    <location>
        <begin position="50"/>
        <end position="195"/>
    </location>
</feature>
<comment type="caution">
    <text evidence="3">The sequence shown here is derived from an EMBL/GenBank/DDBJ whole genome shotgun (WGS) entry which is preliminary data.</text>
</comment>
<dbReference type="GO" id="GO:1902387">
    <property type="term" value="F:ceramide 1-phosphate binding"/>
    <property type="evidence" value="ECO:0007669"/>
    <property type="project" value="TreeGrafter"/>
</dbReference>
<dbReference type="Gene3D" id="1.10.3520.10">
    <property type="entry name" value="Glycolipid transfer protein"/>
    <property type="match status" value="1"/>
</dbReference>
<dbReference type="GO" id="GO:0005829">
    <property type="term" value="C:cytosol"/>
    <property type="evidence" value="ECO:0007669"/>
    <property type="project" value="TreeGrafter"/>
</dbReference>
<proteinExistence type="predicted"/>
<dbReference type="OrthoDB" id="205255at2759"/>
<evidence type="ECO:0000313" key="4">
    <source>
        <dbReference type="Proteomes" id="UP000186176"/>
    </source>
</evidence>
<accession>A0A1J4MMZ2</accession>
<dbReference type="GO" id="GO:1902388">
    <property type="term" value="F:ceramide 1-phosphate transfer activity"/>
    <property type="evidence" value="ECO:0007669"/>
    <property type="project" value="TreeGrafter"/>
</dbReference>
<sequence>MNGVKVCNGLKEFRQNVNLKSYSNLEYIATAFRNSMAYTETVEKIPVPLFEQFCKAAVLYSDFYHSALGDNFVCNMLRNDIISNSCDAIEVWKRESPDAKSVEEFLRSQIKIHTLDKIRSNSNSAVIKFLWTVRAANFIQHFIENLISASAEDLHFSARDAYNKSLRPYHGFIKIGIAMMAFKLIPSRTDLILSLGYPDTNSGLEALRELSSVSKPCIEQINVLLEKYGCNFQNKV</sequence>
<dbReference type="RefSeq" id="XP_028876608.1">
    <property type="nucleotide sequence ID" value="XM_029019134.1"/>
</dbReference>
<evidence type="ECO:0000259" key="2">
    <source>
        <dbReference type="Pfam" id="PF08718"/>
    </source>
</evidence>
<dbReference type="PANTHER" id="PTHR10219">
    <property type="entry name" value="GLYCOLIPID TRANSFER PROTEIN-RELATED"/>
    <property type="match status" value="1"/>
</dbReference>
<keyword evidence="4" id="KW-1185">Reference proteome</keyword>
<evidence type="ECO:0000313" key="3">
    <source>
        <dbReference type="EMBL" id="OII75601.1"/>
    </source>
</evidence>
<evidence type="ECO:0000256" key="1">
    <source>
        <dbReference type="ARBA" id="ARBA00022448"/>
    </source>
</evidence>
<dbReference type="Pfam" id="PF08718">
    <property type="entry name" value="GLTP"/>
    <property type="match status" value="1"/>
</dbReference>
<gene>
    <name evidence="3" type="ORF">cubi_02122</name>
</gene>
<name>A0A1J4MMZ2_9CRYT</name>
<dbReference type="EMBL" id="LRBP01000001">
    <property type="protein sequence ID" value="OII75601.1"/>
    <property type="molecule type" value="Genomic_DNA"/>
</dbReference>
<dbReference type="Proteomes" id="UP000186176">
    <property type="component" value="Unassembled WGS sequence"/>
</dbReference>
<dbReference type="VEuPathDB" id="CryptoDB:cubi_02122"/>
<protein>
    <submittedName>
        <fullName evidence="3">Glycolipid transfer protein</fullName>
    </submittedName>
</protein>
<dbReference type="InterPro" id="IPR014830">
    <property type="entry name" value="Glycolipid_transfer_prot_dom"/>
</dbReference>
<keyword evidence="1" id="KW-0813">Transport</keyword>
<dbReference type="GO" id="GO:0016020">
    <property type="term" value="C:membrane"/>
    <property type="evidence" value="ECO:0007669"/>
    <property type="project" value="TreeGrafter"/>
</dbReference>